<dbReference type="EMBL" id="FTMK01000026">
    <property type="protein sequence ID" value="SIR12231.1"/>
    <property type="molecule type" value="Genomic_DNA"/>
</dbReference>
<proteinExistence type="predicted"/>
<dbReference type="Proteomes" id="UP000323956">
    <property type="component" value="Unassembled WGS sequence"/>
</dbReference>
<evidence type="ECO:0000313" key="2">
    <source>
        <dbReference type="EMBL" id="SIR12231.1"/>
    </source>
</evidence>
<evidence type="ECO:0000256" key="1">
    <source>
        <dbReference type="SAM" id="Phobius"/>
    </source>
</evidence>
<protein>
    <recommendedName>
        <fullName evidence="4">EamA-like transporter family protein</fullName>
    </recommendedName>
</protein>
<reference evidence="2 3" key="1">
    <citation type="submission" date="2017-01" db="EMBL/GenBank/DDBJ databases">
        <authorList>
            <person name="Varghese N."/>
            <person name="Submissions S."/>
        </authorList>
    </citation>
    <scope>NUCLEOTIDE SEQUENCE [LARGE SCALE GENOMIC DNA]</scope>
    <source>
        <strain evidence="2 3">ATCC 700171</strain>
    </source>
</reference>
<keyword evidence="1" id="KW-0812">Transmembrane</keyword>
<evidence type="ECO:0008006" key="4">
    <source>
        <dbReference type="Google" id="ProtNLM"/>
    </source>
</evidence>
<organism evidence="2 3">
    <name type="scientific">Paracoccus thiocyanatus</name>
    <dbReference type="NCBI Taxonomy" id="34006"/>
    <lineage>
        <taxon>Bacteria</taxon>
        <taxon>Pseudomonadati</taxon>
        <taxon>Pseudomonadota</taxon>
        <taxon>Alphaproteobacteria</taxon>
        <taxon>Rhodobacterales</taxon>
        <taxon>Paracoccaceae</taxon>
        <taxon>Paracoccus</taxon>
    </lineage>
</organism>
<dbReference type="AlphaFoldDB" id="A0A1N6YCJ6"/>
<dbReference type="InterPro" id="IPR037185">
    <property type="entry name" value="EmrE-like"/>
</dbReference>
<gene>
    <name evidence="2" type="ORF">SAMN05421641_12613</name>
</gene>
<name>A0A1N6YCJ6_9RHOB</name>
<keyword evidence="1" id="KW-0472">Membrane</keyword>
<accession>A0A1N6YCJ6</accession>
<dbReference type="SUPFAM" id="SSF103481">
    <property type="entry name" value="Multidrug resistance efflux transporter EmrE"/>
    <property type="match status" value="1"/>
</dbReference>
<feature type="transmembrane region" description="Helical" evidence="1">
    <location>
        <begin position="56"/>
        <end position="72"/>
    </location>
</feature>
<evidence type="ECO:0000313" key="3">
    <source>
        <dbReference type="Proteomes" id="UP000323956"/>
    </source>
</evidence>
<keyword evidence="1" id="KW-1133">Transmembrane helix</keyword>
<sequence length="74" mass="7820">MTLIYVAIFASALTTALVQFATMRLPSSKVMAYTYLTPAWVIGLEAALAQGMPPLAVLPGVLATIAALLLLLRD</sequence>